<dbReference type="InterPro" id="IPR010035">
    <property type="entry name" value="Thi_S"/>
</dbReference>
<name>A0A4D6WQP7_9FLOR</name>
<sequence>MNKLNNYKDNEYEYYPICINGQIFNCFSSMSLKDLLLYLNFNLSLVIVEYNKQIIDKEDWSNICLNINDSVEVITITGGG</sequence>
<reference evidence="1" key="2">
    <citation type="submission" date="2019-04" db="EMBL/GenBank/DDBJ databases">
        <authorList>
            <person name="Pasella M."/>
        </authorList>
    </citation>
    <scope>NUCLEOTIDE SEQUENCE</scope>
    <source>
        <strain evidence="1">PD2927</strain>
    </source>
</reference>
<dbReference type="PANTHER" id="PTHR34472">
    <property type="entry name" value="SULFUR CARRIER PROTEIN THIS"/>
    <property type="match status" value="1"/>
</dbReference>
<dbReference type="InterPro" id="IPR016155">
    <property type="entry name" value="Mopterin_synth/thiamin_S_b"/>
</dbReference>
<dbReference type="InterPro" id="IPR003749">
    <property type="entry name" value="ThiS/MoaD-like"/>
</dbReference>
<dbReference type="AlphaFoldDB" id="A0A4D6WQP7"/>
<accession>A0A4D6WQP7</accession>
<evidence type="ECO:0000313" key="1">
    <source>
        <dbReference type="EMBL" id="QCI05061.1"/>
    </source>
</evidence>
<dbReference type="Pfam" id="PF02597">
    <property type="entry name" value="ThiS"/>
    <property type="match status" value="1"/>
</dbReference>
<dbReference type="NCBIfam" id="TIGR01683">
    <property type="entry name" value="thiS"/>
    <property type="match status" value="1"/>
</dbReference>
<reference evidence="1" key="1">
    <citation type="journal article" date="2019" name="Mol. Phylogenet. Evol.">
        <title>Morphological evolution and classification of the red algal order Ceramiales inferred using plastid phylogenomics.</title>
        <authorList>
            <person name="Diaz-Tapia P."/>
            <person name="Pasella M.M."/>
            <person name="Verbruggen H."/>
            <person name="Maggs C.A."/>
        </authorList>
    </citation>
    <scope>NUCLEOTIDE SEQUENCE</scope>
    <source>
        <strain evidence="1">PD2927</strain>
    </source>
</reference>
<dbReference type="SUPFAM" id="SSF54285">
    <property type="entry name" value="MoaD/ThiS"/>
    <property type="match status" value="1"/>
</dbReference>
<organism evidence="1">
    <name type="scientific">Callithamnion tetricum</name>
    <dbReference type="NCBI Taxonomy" id="193179"/>
    <lineage>
        <taxon>Eukaryota</taxon>
        <taxon>Rhodophyta</taxon>
        <taxon>Florideophyceae</taxon>
        <taxon>Rhodymeniophycidae</taxon>
        <taxon>Ceramiales</taxon>
        <taxon>Callithamniaceae</taxon>
        <taxon>Callithamnion</taxon>
    </lineage>
</organism>
<dbReference type="PANTHER" id="PTHR34472:SF1">
    <property type="entry name" value="SULFUR CARRIER PROTEIN THIS"/>
    <property type="match status" value="1"/>
</dbReference>
<geneLocation type="plastid" evidence="1"/>
<dbReference type="Gene3D" id="3.10.20.30">
    <property type="match status" value="1"/>
</dbReference>
<protein>
    <submittedName>
        <fullName evidence="1">Thiamin biosynthesis protein S</fullName>
    </submittedName>
</protein>
<dbReference type="CDD" id="cd00565">
    <property type="entry name" value="Ubl_ThiS"/>
    <property type="match status" value="1"/>
</dbReference>
<dbReference type="InterPro" id="IPR012675">
    <property type="entry name" value="Beta-grasp_dom_sf"/>
</dbReference>
<proteinExistence type="predicted"/>
<dbReference type="EMBL" id="MK814616">
    <property type="protein sequence ID" value="QCI05061.1"/>
    <property type="molecule type" value="Genomic_DNA"/>
</dbReference>
<keyword evidence="1" id="KW-0934">Plastid</keyword>
<gene>
    <name evidence="1" type="primary">thiS</name>
</gene>